<feature type="transmembrane region" description="Helical" evidence="2">
    <location>
        <begin position="12"/>
        <end position="29"/>
    </location>
</feature>
<gene>
    <name evidence="3" type="primary">bhlA</name>
    <name evidence="3" type="ORF">XYCOK13_37200</name>
</gene>
<reference evidence="3" key="1">
    <citation type="submission" date="2021-04" db="EMBL/GenBank/DDBJ databases">
        <title>Draft genome sequence of Xylanibacillus composti strain K13.</title>
        <authorList>
            <person name="Uke A."/>
            <person name="Chhe C."/>
            <person name="Baramee S."/>
            <person name="Kosugi A."/>
        </authorList>
    </citation>
    <scope>NUCLEOTIDE SEQUENCE</scope>
    <source>
        <strain evidence="3">K13</strain>
    </source>
</reference>
<feature type="coiled-coil region" evidence="1">
    <location>
        <begin position="29"/>
        <end position="81"/>
    </location>
</feature>
<evidence type="ECO:0000256" key="1">
    <source>
        <dbReference type="SAM" id="Coils"/>
    </source>
</evidence>
<keyword evidence="2" id="KW-0812">Transmembrane</keyword>
<dbReference type="RefSeq" id="WP_244865258.1">
    <property type="nucleotide sequence ID" value="NZ_BOVK01000062.1"/>
</dbReference>
<dbReference type="Proteomes" id="UP000677918">
    <property type="component" value="Unassembled WGS sequence"/>
</dbReference>
<dbReference type="AlphaFoldDB" id="A0A8J4M4N9"/>
<accession>A0A8J4M4N9</accession>
<name>A0A8J4M4N9_9BACL</name>
<evidence type="ECO:0000313" key="3">
    <source>
        <dbReference type="EMBL" id="GIQ70896.1"/>
    </source>
</evidence>
<protein>
    <submittedName>
        <fullName evidence="3">SPBc2 prophage-derived protein BhlA</fullName>
    </submittedName>
</protein>
<keyword evidence="4" id="KW-1185">Reference proteome</keyword>
<sequence length="86" mass="10459">MPEGIDMIDYFALYGPFAVLFVFLFWWTLRTYNNREELYRQEIAEIRKESEDRSKRHYEVLSKFAKKYDIVIEKLDELQSQLAKKG</sequence>
<organism evidence="3 4">
    <name type="scientific">Xylanibacillus composti</name>
    <dbReference type="NCBI Taxonomy" id="1572762"/>
    <lineage>
        <taxon>Bacteria</taxon>
        <taxon>Bacillati</taxon>
        <taxon>Bacillota</taxon>
        <taxon>Bacilli</taxon>
        <taxon>Bacillales</taxon>
        <taxon>Paenibacillaceae</taxon>
        <taxon>Xylanibacillus</taxon>
    </lineage>
</organism>
<evidence type="ECO:0000256" key="2">
    <source>
        <dbReference type="SAM" id="Phobius"/>
    </source>
</evidence>
<keyword evidence="1" id="KW-0175">Coiled coil</keyword>
<keyword evidence="2" id="KW-1133">Transmembrane helix</keyword>
<proteinExistence type="predicted"/>
<keyword evidence="2" id="KW-0472">Membrane</keyword>
<dbReference type="InterPro" id="IPR024405">
    <property type="entry name" value="Phage_BhlA/UviB"/>
</dbReference>
<evidence type="ECO:0000313" key="4">
    <source>
        <dbReference type="Proteomes" id="UP000677918"/>
    </source>
</evidence>
<dbReference type="Pfam" id="PF10960">
    <property type="entry name" value="Holin_BhlA"/>
    <property type="match status" value="1"/>
</dbReference>
<dbReference type="EMBL" id="BOVK01000062">
    <property type="protein sequence ID" value="GIQ70896.1"/>
    <property type="molecule type" value="Genomic_DNA"/>
</dbReference>
<comment type="caution">
    <text evidence="3">The sequence shown here is derived from an EMBL/GenBank/DDBJ whole genome shotgun (WGS) entry which is preliminary data.</text>
</comment>